<reference evidence="2" key="1">
    <citation type="submission" date="2013-01" db="EMBL/GenBank/DDBJ databases">
        <title>Draft Genome Sequence of a Mulberry Tree, Morus notabilis C.K. Schneid.</title>
        <authorList>
            <person name="He N."/>
            <person name="Zhao S."/>
        </authorList>
    </citation>
    <scope>NUCLEOTIDE SEQUENCE</scope>
</reference>
<sequence>MLTGFVDSWHDNYYTISSPTSISMEAPLHHLILPSSSGSFCGGVRTSINGLWRCCFSVIPSWPSRWTPCAWFLPPPPGRLKPDGDASQSHVLSGCSGVIRDMHFALVLVTQAPLWIHFSPPFAEEILSWIPRQIGKATKIKLLLEILLWILQIGRATKIMSVSQEYHYLSDWSNYEYQSIAGDTDHWYGDEDRSIVEDIVMDSEDGGAMNTMRVLEKMI</sequence>
<dbReference type="AlphaFoldDB" id="W9RDN8"/>
<keyword evidence="2" id="KW-1185">Reference proteome</keyword>
<accession>W9RDN8</accession>
<evidence type="ECO:0000313" key="1">
    <source>
        <dbReference type="EMBL" id="EXB83875.1"/>
    </source>
</evidence>
<dbReference type="Proteomes" id="UP000030645">
    <property type="component" value="Unassembled WGS sequence"/>
</dbReference>
<dbReference type="EMBL" id="KE344887">
    <property type="protein sequence ID" value="EXB83875.1"/>
    <property type="molecule type" value="Genomic_DNA"/>
</dbReference>
<name>W9RDN8_9ROSA</name>
<protein>
    <submittedName>
        <fullName evidence="1">Uncharacterized protein</fullName>
    </submittedName>
</protein>
<evidence type="ECO:0000313" key="2">
    <source>
        <dbReference type="Proteomes" id="UP000030645"/>
    </source>
</evidence>
<organism evidence="1 2">
    <name type="scientific">Morus notabilis</name>
    <dbReference type="NCBI Taxonomy" id="981085"/>
    <lineage>
        <taxon>Eukaryota</taxon>
        <taxon>Viridiplantae</taxon>
        <taxon>Streptophyta</taxon>
        <taxon>Embryophyta</taxon>
        <taxon>Tracheophyta</taxon>
        <taxon>Spermatophyta</taxon>
        <taxon>Magnoliopsida</taxon>
        <taxon>eudicotyledons</taxon>
        <taxon>Gunneridae</taxon>
        <taxon>Pentapetalae</taxon>
        <taxon>rosids</taxon>
        <taxon>fabids</taxon>
        <taxon>Rosales</taxon>
        <taxon>Moraceae</taxon>
        <taxon>Moreae</taxon>
        <taxon>Morus</taxon>
    </lineage>
</organism>
<gene>
    <name evidence="1" type="ORF">L484_023482</name>
</gene>
<proteinExistence type="predicted"/>